<feature type="region of interest" description="Disordered" evidence="1">
    <location>
        <begin position="1"/>
        <end position="23"/>
    </location>
</feature>
<gene>
    <name evidence="2" type="ORF">P171DRAFT_437333</name>
</gene>
<reference evidence="2" key="1">
    <citation type="journal article" date="2020" name="Stud. Mycol.">
        <title>101 Dothideomycetes genomes: a test case for predicting lifestyles and emergence of pathogens.</title>
        <authorList>
            <person name="Haridas S."/>
            <person name="Albert R."/>
            <person name="Binder M."/>
            <person name="Bloem J."/>
            <person name="Labutti K."/>
            <person name="Salamov A."/>
            <person name="Andreopoulos B."/>
            <person name="Baker S."/>
            <person name="Barry K."/>
            <person name="Bills G."/>
            <person name="Bluhm B."/>
            <person name="Cannon C."/>
            <person name="Castanera R."/>
            <person name="Culley D."/>
            <person name="Daum C."/>
            <person name="Ezra D."/>
            <person name="Gonzalez J."/>
            <person name="Henrissat B."/>
            <person name="Kuo A."/>
            <person name="Liang C."/>
            <person name="Lipzen A."/>
            <person name="Lutzoni F."/>
            <person name="Magnuson J."/>
            <person name="Mondo S."/>
            <person name="Nolan M."/>
            <person name="Ohm R."/>
            <person name="Pangilinan J."/>
            <person name="Park H.-J."/>
            <person name="Ramirez L."/>
            <person name="Alfaro M."/>
            <person name="Sun H."/>
            <person name="Tritt A."/>
            <person name="Yoshinaga Y."/>
            <person name="Zwiers L.-H."/>
            <person name="Turgeon B."/>
            <person name="Goodwin S."/>
            <person name="Spatafora J."/>
            <person name="Crous P."/>
            <person name="Grigoriev I."/>
        </authorList>
    </citation>
    <scope>NUCLEOTIDE SEQUENCE</scope>
    <source>
        <strain evidence="2">CBS 690.94</strain>
    </source>
</reference>
<accession>A0A9P4P841</accession>
<evidence type="ECO:0000256" key="1">
    <source>
        <dbReference type="SAM" id="MobiDB-lite"/>
    </source>
</evidence>
<evidence type="ECO:0000313" key="2">
    <source>
        <dbReference type="EMBL" id="KAF2438284.1"/>
    </source>
</evidence>
<sequence>MTLRSQAGPRGDHDSTHISDQISRQQLACRSALQGYFLPLRRRVVHPRQMIQSRRTHKVASTAQLERETAAPNKDAGKRN</sequence>
<keyword evidence="3" id="KW-1185">Reference proteome</keyword>
<proteinExistence type="predicted"/>
<dbReference type="AlphaFoldDB" id="A0A9P4P841"/>
<feature type="compositionally biased region" description="Basic and acidic residues" evidence="1">
    <location>
        <begin position="65"/>
        <end position="80"/>
    </location>
</feature>
<evidence type="ECO:0000313" key="3">
    <source>
        <dbReference type="Proteomes" id="UP000799764"/>
    </source>
</evidence>
<organism evidence="2 3">
    <name type="scientific">Karstenula rhodostoma CBS 690.94</name>
    <dbReference type="NCBI Taxonomy" id="1392251"/>
    <lineage>
        <taxon>Eukaryota</taxon>
        <taxon>Fungi</taxon>
        <taxon>Dikarya</taxon>
        <taxon>Ascomycota</taxon>
        <taxon>Pezizomycotina</taxon>
        <taxon>Dothideomycetes</taxon>
        <taxon>Pleosporomycetidae</taxon>
        <taxon>Pleosporales</taxon>
        <taxon>Massarineae</taxon>
        <taxon>Didymosphaeriaceae</taxon>
        <taxon>Karstenula</taxon>
    </lineage>
</organism>
<name>A0A9P4P841_9PLEO</name>
<comment type="caution">
    <text evidence="2">The sequence shown here is derived from an EMBL/GenBank/DDBJ whole genome shotgun (WGS) entry which is preliminary data.</text>
</comment>
<dbReference type="EMBL" id="MU001513">
    <property type="protein sequence ID" value="KAF2438284.1"/>
    <property type="molecule type" value="Genomic_DNA"/>
</dbReference>
<dbReference type="Proteomes" id="UP000799764">
    <property type="component" value="Unassembled WGS sequence"/>
</dbReference>
<protein>
    <submittedName>
        <fullName evidence="2">Uncharacterized protein</fullName>
    </submittedName>
</protein>
<feature type="region of interest" description="Disordered" evidence="1">
    <location>
        <begin position="48"/>
        <end position="80"/>
    </location>
</feature>